<name>G0NL15_CAEBE</name>
<dbReference type="InParanoid" id="G0NL15"/>
<organism evidence="2">
    <name type="scientific">Caenorhabditis brenneri</name>
    <name type="common">Nematode worm</name>
    <dbReference type="NCBI Taxonomy" id="135651"/>
    <lineage>
        <taxon>Eukaryota</taxon>
        <taxon>Metazoa</taxon>
        <taxon>Ecdysozoa</taxon>
        <taxon>Nematoda</taxon>
        <taxon>Chromadorea</taxon>
        <taxon>Rhabditida</taxon>
        <taxon>Rhabditina</taxon>
        <taxon>Rhabditomorpha</taxon>
        <taxon>Rhabditoidea</taxon>
        <taxon>Rhabditidae</taxon>
        <taxon>Peloderinae</taxon>
        <taxon>Caenorhabditis</taxon>
    </lineage>
</organism>
<accession>G0NL15</accession>
<dbReference type="HOGENOM" id="CLU_3351555_0_0_1"/>
<dbReference type="EMBL" id="GL379903">
    <property type="protein sequence ID" value="EGT33175.1"/>
    <property type="molecule type" value="Genomic_DNA"/>
</dbReference>
<dbReference type="AlphaFoldDB" id="G0NL15"/>
<gene>
    <name evidence="1" type="ORF">CAEBREN_11653</name>
</gene>
<sequence>MIHFKIFFYDKMLNRFLSTHLLTCFRDPFFVHERGSN</sequence>
<reference evidence="2" key="1">
    <citation type="submission" date="2011-07" db="EMBL/GenBank/DDBJ databases">
        <authorList>
            <consortium name="Caenorhabditis brenneri Sequencing and Analysis Consortium"/>
            <person name="Wilson R.K."/>
        </authorList>
    </citation>
    <scope>NUCLEOTIDE SEQUENCE [LARGE SCALE GENOMIC DNA]</scope>
    <source>
        <strain evidence="2">PB2801</strain>
    </source>
</reference>
<proteinExistence type="predicted"/>
<protein>
    <submittedName>
        <fullName evidence="1">Uncharacterized protein</fullName>
    </submittedName>
</protein>
<keyword evidence="2" id="KW-1185">Reference proteome</keyword>
<dbReference type="Proteomes" id="UP000008068">
    <property type="component" value="Unassembled WGS sequence"/>
</dbReference>
<evidence type="ECO:0000313" key="2">
    <source>
        <dbReference type="Proteomes" id="UP000008068"/>
    </source>
</evidence>
<evidence type="ECO:0000313" key="1">
    <source>
        <dbReference type="EMBL" id="EGT33175.1"/>
    </source>
</evidence>